<dbReference type="InterPro" id="IPR043128">
    <property type="entry name" value="Rev_trsase/Diguanyl_cyclase"/>
</dbReference>
<dbReference type="PANTHER" id="PTHR44757">
    <property type="entry name" value="DIGUANYLATE CYCLASE DGCP"/>
    <property type="match status" value="1"/>
</dbReference>
<dbReference type="InterPro" id="IPR029787">
    <property type="entry name" value="Nucleotide_cyclase"/>
</dbReference>
<dbReference type="PANTHER" id="PTHR44757:SF2">
    <property type="entry name" value="BIOFILM ARCHITECTURE MAINTENANCE PROTEIN MBAA"/>
    <property type="match status" value="1"/>
</dbReference>
<dbReference type="Gene3D" id="3.30.70.270">
    <property type="match status" value="1"/>
</dbReference>
<dbReference type="CDD" id="cd01949">
    <property type="entry name" value="GGDEF"/>
    <property type="match status" value="1"/>
</dbReference>
<dbReference type="STRING" id="33978.A6M13_11450"/>
<feature type="transmembrane region" description="Helical" evidence="1">
    <location>
        <begin position="142"/>
        <end position="166"/>
    </location>
</feature>
<dbReference type="Pfam" id="PF00990">
    <property type="entry name" value="GGDEF"/>
    <property type="match status" value="1"/>
</dbReference>
<evidence type="ECO:0000259" key="2">
    <source>
        <dbReference type="PROSITE" id="PS50887"/>
    </source>
</evidence>
<dbReference type="InterPro" id="IPR052155">
    <property type="entry name" value="Biofilm_reg_signaling"/>
</dbReference>
<feature type="transmembrane region" description="Helical" evidence="1">
    <location>
        <begin position="210"/>
        <end position="227"/>
    </location>
</feature>
<feature type="domain" description="GGDEF" evidence="2">
    <location>
        <begin position="383"/>
        <end position="512"/>
    </location>
</feature>
<organism evidence="3 4">
    <name type="scientific">Caryophanon tenue</name>
    <dbReference type="NCBI Taxonomy" id="33978"/>
    <lineage>
        <taxon>Bacteria</taxon>
        <taxon>Bacillati</taxon>
        <taxon>Bacillota</taxon>
        <taxon>Bacilli</taxon>
        <taxon>Bacillales</taxon>
        <taxon>Caryophanaceae</taxon>
        <taxon>Caryophanon</taxon>
    </lineage>
</organism>
<dbReference type="Gene3D" id="3.30.450.20">
    <property type="entry name" value="PAS domain"/>
    <property type="match status" value="1"/>
</dbReference>
<evidence type="ECO:0000313" key="4">
    <source>
        <dbReference type="Proteomes" id="UP000093199"/>
    </source>
</evidence>
<dbReference type="Proteomes" id="UP000093199">
    <property type="component" value="Unassembled WGS sequence"/>
</dbReference>
<dbReference type="NCBIfam" id="TIGR00254">
    <property type="entry name" value="GGDEF"/>
    <property type="match status" value="1"/>
</dbReference>
<keyword evidence="4" id="KW-1185">Reference proteome</keyword>
<proteinExistence type="predicted"/>
<reference evidence="3 4" key="1">
    <citation type="submission" date="2016-07" db="EMBL/GenBank/DDBJ databases">
        <title>Caryophanon tenue genome sequencing.</title>
        <authorList>
            <person name="Verma A."/>
            <person name="Pal Y."/>
            <person name="Krishnamurthi S."/>
        </authorList>
    </citation>
    <scope>NUCLEOTIDE SEQUENCE [LARGE SCALE GENOMIC DNA]</scope>
    <source>
        <strain evidence="3 4">DSM 14152</strain>
    </source>
</reference>
<dbReference type="AlphaFoldDB" id="A0A1C0YIT4"/>
<feature type="transmembrane region" description="Helical" evidence="1">
    <location>
        <begin position="38"/>
        <end position="55"/>
    </location>
</feature>
<gene>
    <name evidence="3" type="ORF">A6M13_11450</name>
</gene>
<feature type="transmembrane region" description="Helical" evidence="1">
    <location>
        <begin position="178"/>
        <end position="204"/>
    </location>
</feature>
<protein>
    <recommendedName>
        <fullName evidence="2">GGDEF domain-containing protein</fullName>
    </recommendedName>
</protein>
<dbReference type="InterPro" id="IPR000160">
    <property type="entry name" value="GGDEF_dom"/>
</dbReference>
<dbReference type="EMBL" id="MASJ01000005">
    <property type="protein sequence ID" value="OCS87085.1"/>
    <property type="molecule type" value="Genomic_DNA"/>
</dbReference>
<name>A0A1C0YIT4_9BACL</name>
<dbReference type="SUPFAM" id="SSF55073">
    <property type="entry name" value="Nucleotide cyclase"/>
    <property type="match status" value="1"/>
</dbReference>
<comment type="caution">
    <text evidence="3">The sequence shown here is derived from an EMBL/GenBank/DDBJ whole genome shotgun (WGS) entry which is preliminary data.</text>
</comment>
<feature type="transmembrane region" description="Helical" evidence="1">
    <location>
        <begin position="6"/>
        <end position="26"/>
    </location>
</feature>
<keyword evidence="1" id="KW-0812">Transmembrane</keyword>
<sequence>MNLTTDAYILYFGIPIVLLLVMATIAFKNNRHAREHQLLAGSFTLYSLLFMAEWFRHLSDLAYSPFITVWVIGMLTVSALSMIVHVCVEIIENHTKTKWPFWKGWLYICVPIQSLVALSPIAPTTEHFSRSGIWIIRDAPIYNAWIITFVLGAMAINVCMFIYGIIKTRHKKKSQHLFIFLCTMTLLNYVFYFMISSTIAPIYIPSISSVYMIIFLALFIMVGMRYFDLFPQYEKRYITMFQRSSIGKFMIDEHLQIQEANEEASRYLGKNMIDEDFKQYLEQTGNLQQVYDLKARLDKQGELNHEVAIFRHARHGKQLHLAIHAIKIESYGDVFYYVMFRDQTHEVLQAAKIHELAFYDSLTHLPNRAAFMKEAKQLFEQHAQSGLVVLDLNYFKQINDQFGHAAGDEVLRVTGQLLNNAVQAPHMAARLGGDEFVLYLKIDDIEDVPKFLYKVRERLESQAVIYEGNRLQIKPSIGYAQKTLGLTFEQVLHEADTKMYEDKAFLKGNSAY</sequence>
<dbReference type="RefSeq" id="WP_066543871.1">
    <property type="nucleotide sequence ID" value="NZ_MASJ01000005.1"/>
</dbReference>
<evidence type="ECO:0000256" key="1">
    <source>
        <dbReference type="SAM" id="Phobius"/>
    </source>
</evidence>
<keyword evidence="1" id="KW-1133">Transmembrane helix</keyword>
<feature type="transmembrane region" description="Helical" evidence="1">
    <location>
        <begin position="104"/>
        <end position="122"/>
    </location>
</feature>
<keyword evidence="1" id="KW-0472">Membrane</keyword>
<evidence type="ECO:0000313" key="3">
    <source>
        <dbReference type="EMBL" id="OCS87085.1"/>
    </source>
</evidence>
<dbReference type="OrthoDB" id="9759607at2"/>
<feature type="transmembrane region" description="Helical" evidence="1">
    <location>
        <begin position="67"/>
        <end position="92"/>
    </location>
</feature>
<accession>A0A1C0YIT4</accession>
<dbReference type="SMART" id="SM00267">
    <property type="entry name" value="GGDEF"/>
    <property type="match status" value="1"/>
</dbReference>
<dbReference type="PROSITE" id="PS50887">
    <property type="entry name" value="GGDEF"/>
    <property type="match status" value="1"/>
</dbReference>